<proteinExistence type="predicted"/>
<dbReference type="Proteomes" id="UP000430345">
    <property type="component" value="Unassembled WGS sequence"/>
</dbReference>
<keyword evidence="3" id="KW-1185">Reference proteome</keyword>
<evidence type="ECO:0000313" key="2">
    <source>
        <dbReference type="EMBL" id="MPQ42278.1"/>
    </source>
</evidence>
<keyword evidence="2" id="KW-0808">Transferase</keyword>
<dbReference type="EMBL" id="WHJC01000003">
    <property type="protein sequence ID" value="MPQ42278.1"/>
    <property type="molecule type" value="Genomic_DNA"/>
</dbReference>
<reference evidence="2 3" key="1">
    <citation type="submission" date="2019-10" db="EMBL/GenBank/DDBJ databases">
        <title>The Genome Sequence of Clostridium tarantellae Isolated from Fish Brain.</title>
        <authorList>
            <person name="Bano L."/>
            <person name="Kiel M."/>
            <person name="Sales G."/>
            <person name="Doxey A.C."/>
            <person name="Mansfield M.J."/>
            <person name="Schiavone M."/>
            <person name="Rossetto O."/>
            <person name="Pirazzini M."/>
            <person name="Dobrindt U."/>
            <person name="Montecucco C."/>
        </authorList>
    </citation>
    <scope>NUCLEOTIDE SEQUENCE [LARGE SCALE GENOMIC DNA]</scope>
    <source>
        <strain evidence="2 3">DSM 3997</strain>
    </source>
</reference>
<organism evidence="2 3">
    <name type="scientific">Clostridium tarantellae</name>
    <dbReference type="NCBI Taxonomy" id="39493"/>
    <lineage>
        <taxon>Bacteria</taxon>
        <taxon>Bacillati</taxon>
        <taxon>Bacillota</taxon>
        <taxon>Clostridia</taxon>
        <taxon>Eubacteriales</taxon>
        <taxon>Clostridiaceae</taxon>
        <taxon>Clostridium</taxon>
    </lineage>
</organism>
<dbReference type="InterPro" id="IPR007345">
    <property type="entry name" value="Polysacch_pyruvyl_Trfase"/>
</dbReference>
<sequence length="367" mass="42289">MKVCTITCHDVYNHGASLQAYGLMTYLKNNGHDVEIIDYKPNYLGNLYNMLSVDNPRWEKNLITKWAYITLKAPIKIRSLKRKRAFDKFTKERLKVTERTYTNNEELKENTPQADAYLCGSDQIWNSLHKNGRDPAFYLDFVPDNKIKASYAASMAIDKVPDECVDLVKSKVSRLDKVALRESSGVRVLKGLGIDNAIQVVDPALLLDHKEWSKISECKFNEKFILVYDFDRSSVIEKVAKDIAKAKGYKIYTLNIDKPDYSDKSFRYSGPQTFISLVKHAEFVVSNSFHAAIFSLIFKKNFNIVNRTEAINTRMRDLLTDLNIGERLIGADYKVEELIKDIDYSKVDKILNEKIEFSKKYLEELLA</sequence>
<accession>A0A6I1MIQ0</accession>
<dbReference type="RefSeq" id="WP_152886768.1">
    <property type="nucleotide sequence ID" value="NZ_WHJC01000003.1"/>
</dbReference>
<dbReference type="AlphaFoldDB" id="A0A6I1MIQ0"/>
<feature type="domain" description="Polysaccharide pyruvyl transferase" evidence="1">
    <location>
        <begin position="13"/>
        <end position="305"/>
    </location>
</feature>
<dbReference type="OrthoDB" id="9799278at2"/>
<dbReference type="GO" id="GO:0016740">
    <property type="term" value="F:transferase activity"/>
    <property type="evidence" value="ECO:0007669"/>
    <property type="project" value="UniProtKB-KW"/>
</dbReference>
<comment type="caution">
    <text evidence="2">The sequence shown here is derived from an EMBL/GenBank/DDBJ whole genome shotgun (WGS) entry which is preliminary data.</text>
</comment>
<evidence type="ECO:0000313" key="3">
    <source>
        <dbReference type="Proteomes" id="UP000430345"/>
    </source>
</evidence>
<name>A0A6I1MIQ0_9CLOT</name>
<dbReference type="Pfam" id="PF04230">
    <property type="entry name" value="PS_pyruv_trans"/>
    <property type="match status" value="1"/>
</dbReference>
<evidence type="ECO:0000259" key="1">
    <source>
        <dbReference type="Pfam" id="PF04230"/>
    </source>
</evidence>
<gene>
    <name evidence="2" type="ORF">GBZ86_00670</name>
</gene>
<protein>
    <submittedName>
        <fullName evidence="2">Polysaccharide pyruvyl transferase family protein</fullName>
    </submittedName>
</protein>